<feature type="region of interest" description="Disordered" evidence="1">
    <location>
        <begin position="38"/>
        <end position="103"/>
    </location>
</feature>
<accession>A0AAD4BBI4</accession>
<feature type="compositionally biased region" description="Basic residues" evidence="1">
    <location>
        <begin position="85"/>
        <end position="95"/>
    </location>
</feature>
<keyword evidence="3" id="KW-1185">Reference proteome</keyword>
<name>A0AAD4BBI4_BOLED</name>
<evidence type="ECO:0000313" key="3">
    <source>
        <dbReference type="Proteomes" id="UP001194468"/>
    </source>
</evidence>
<reference evidence="2" key="2">
    <citation type="journal article" date="2020" name="Nat. Commun.">
        <title>Large-scale genome sequencing of mycorrhizal fungi provides insights into the early evolution of symbiotic traits.</title>
        <authorList>
            <person name="Miyauchi S."/>
            <person name="Kiss E."/>
            <person name="Kuo A."/>
            <person name="Drula E."/>
            <person name="Kohler A."/>
            <person name="Sanchez-Garcia M."/>
            <person name="Morin E."/>
            <person name="Andreopoulos B."/>
            <person name="Barry K.W."/>
            <person name="Bonito G."/>
            <person name="Buee M."/>
            <person name="Carver A."/>
            <person name="Chen C."/>
            <person name="Cichocki N."/>
            <person name="Clum A."/>
            <person name="Culley D."/>
            <person name="Crous P.W."/>
            <person name="Fauchery L."/>
            <person name="Girlanda M."/>
            <person name="Hayes R.D."/>
            <person name="Keri Z."/>
            <person name="LaButti K."/>
            <person name="Lipzen A."/>
            <person name="Lombard V."/>
            <person name="Magnuson J."/>
            <person name="Maillard F."/>
            <person name="Murat C."/>
            <person name="Nolan M."/>
            <person name="Ohm R.A."/>
            <person name="Pangilinan J."/>
            <person name="Pereira M.F."/>
            <person name="Perotto S."/>
            <person name="Peter M."/>
            <person name="Pfister S."/>
            <person name="Riley R."/>
            <person name="Sitrit Y."/>
            <person name="Stielow J.B."/>
            <person name="Szollosi G."/>
            <person name="Zifcakova L."/>
            <person name="Stursova M."/>
            <person name="Spatafora J.W."/>
            <person name="Tedersoo L."/>
            <person name="Vaario L.M."/>
            <person name="Yamada A."/>
            <person name="Yan M."/>
            <person name="Wang P."/>
            <person name="Xu J."/>
            <person name="Bruns T."/>
            <person name="Baldrian P."/>
            <person name="Vilgalys R."/>
            <person name="Dunand C."/>
            <person name="Henrissat B."/>
            <person name="Grigoriev I.V."/>
            <person name="Hibbett D."/>
            <person name="Nagy L.G."/>
            <person name="Martin F.M."/>
        </authorList>
    </citation>
    <scope>NUCLEOTIDE SEQUENCE</scope>
    <source>
        <strain evidence="2">BED1</strain>
    </source>
</reference>
<proteinExistence type="predicted"/>
<reference evidence="2" key="1">
    <citation type="submission" date="2019-10" db="EMBL/GenBank/DDBJ databases">
        <authorList>
            <consortium name="DOE Joint Genome Institute"/>
            <person name="Kuo A."/>
            <person name="Miyauchi S."/>
            <person name="Kiss E."/>
            <person name="Drula E."/>
            <person name="Kohler A."/>
            <person name="Sanchez-Garcia M."/>
            <person name="Andreopoulos B."/>
            <person name="Barry K.W."/>
            <person name="Bonito G."/>
            <person name="Buee M."/>
            <person name="Carver A."/>
            <person name="Chen C."/>
            <person name="Cichocki N."/>
            <person name="Clum A."/>
            <person name="Culley D."/>
            <person name="Crous P.W."/>
            <person name="Fauchery L."/>
            <person name="Girlanda M."/>
            <person name="Hayes R."/>
            <person name="Keri Z."/>
            <person name="LaButti K."/>
            <person name="Lipzen A."/>
            <person name="Lombard V."/>
            <person name="Magnuson J."/>
            <person name="Maillard F."/>
            <person name="Morin E."/>
            <person name="Murat C."/>
            <person name="Nolan M."/>
            <person name="Ohm R."/>
            <person name="Pangilinan J."/>
            <person name="Pereira M."/>
            <person name="Perotto S."/>
            <person name="Peter M."/>
            <person name="Riley R."/>
            <person name="Sitrit Y."/>
            <person name="Stielow B."/>
            <person name="Szollosi G."/>
            <person name="Zifcakova L."/>
            <person name="Stursova M."/>
            <person name="Spatafora J.W."/>
            <person name="Tedersoo L."/>
            <person name="Vaario L.-M."/>
            <person name="Yamada A."/>
            <person name="Yan M."/>
            <person name="Wang P."/>
            <person name="Xu J."/>
            <person name="Bruns T."/>
            <person name="Baldrian P."/>
            <person name="Vilgalys R."/>
            <person name="Henrissat B."/>
            <person name="Grigoriev I.V."/>
            <person name="Hibbett D."/>
            <person name="Nagy L.G."/>
            <person name="Martin F.M."/>
        </authorList>
    </citation>
    <scope>NUCLEOTIDE SEQUENCE</scope>
    <source>
        <strain evidence="2">BED1</strain>
    </source>
</reference>
<evidence type="ECO:0000313" key="2">
    <source>
        <dbReference type="EMBL" id="KAF8415701.1"/>
    </source>
</evidence>
<organism evidence="2 3">
    <name type="scientific">Boletus edulis BED1</name>
    <dbReference type="NCBI Taxonomy" id="1328754"/>
    <lineage>
        <taxon>Eukaryota</taxon>
        <taxon>Fungi</taxon>
        <taxon>Dikarya</taxon>
        <taxon>Basidiomycota</taxon>
        <taxon>Agaricomycotina</taxon>
        <taxon>Agaricomycetes</taxon>
        <taxon>Agaricomycetidae</taxon>
        <taxon>Boletales</taxon>
        <taxon>Boletineae</taxon>
        <taxon>Boletaceae</taxon>
        <taxon>Boletoideae</taxon>
        <taxon>Boletus</taxon>
    </lineage>
</organism>
<dbReference type="AlphaFoldDB" id="A0AAD4BBI4"/>
<protein>
    <submittedName>
        <fullName evidence="2">Uncharacterized protein</fullName>
    </submittedName>
</protein>
<dbReference type="EMBL" id="WHUW01000301">
    <property type="protein sequence ID" value="KAF8415701.1"/>
    <property type="molecule type" value="Genomic_DNA"/>
</dbReference>
<gene>
    <name evidence="2" type="ORF">L210DRAFT_3512232</name>
</gene>
<sequence>MTHPTKCWRQAKQQQASKVKAFNNGFIQDLPDVALNLDYQPESDVEHSSDTGSDSLASNGMSFSLMDNSDIASEDGVGNSVTGSKRQRTGSHKFTNKATNETDNYVERCAGQAAMAAHQIWMDIHHTLRAMNDSELTCL</sequence>
<feature type="compositionally biased region" description="Polar residues" evidence="1">
    <location>
        <begin position="50"/>
        <end position="71"/>
    </location>
</feature>
<comment type="caution">
    <text evidence="2">The sequence shown here is derived from an EMBL/GenBank/DDBJ whole genome shotgun (WGS) entry which is preliminary data.</text>
</comment>
<dbReference type="Proteomes" id="UP001194468">
    <property type="component" value="Unassembled WGS sequence"/>
</dbReference>
<evidence type="ECO:0000256" key="1">
    <source>
        <dbReference type="SAM" id="MobiDB-lite"/>
    </source>
</evidence>